<dbReference type="AlphaFoldDB" id="W4M7X7"/>
<dbReference type="Gene3D" id="3.40.50.1000">
    <property type="entry name" value="HAD superfamily/HAD-like"/>
    <property type="match status" value="1"/>
</dbReference>
<proteinExistence type="predicted"/>
<dbReference type="Proteomes" id="UP000019140">
    <property type="component" value="Unassembled WGS sequence"/>
</dbReference>
<name>W4M7X7_9BACT</name>
<reference evidence="1 2" key="1">
    <citation type="journal article" date="2014" name="Nature">
        <title>An environmental bacterial taxon with a large and distinct metabolic repertoire.</title>
        <authorList>
            <person name="Wilson M.C."/>
            <person name="Mori T."/>
            <person name="Ruckert C."/>
            <person name="Uria A.R."/>
            <person name="Helf M.J."/>
            <person name="Takada K."/>
            <person name="Gernert C."/>
            <person name="Steffens U.A."/>
            <person name="Heycke N."/>
            <person name="Schmitt S."/>
            <person name="Rinke C."/>
            <person name="Helfrich E.J."/>
            <person name="Brachmann A.O."/>
            <person name="Gurgui C."/>
            <person name="Wakimoto T."/>
            <person name="Kracht M."/>
            <person name="Crusemann M."/>
            <person name="Hentschel U."/>
            <person name="Abe I."/>
            <person name="Matsunaga S."/>
            <person name="Kalinowski J."/>
            <person name="Takeyama H."/>
            <person name="Piel J."/>
        </authorList>
    </citation>
    <scope>NUCLEOTIDE SEQUENCE [LARGE SCALE GENOMIC DNA]</scope>
    <source>
        <strain evidence="2">TSY2</strain>
    </source>
</reference>
<dbReference type="HOGENOM" id="CLU_142258_0_0_7"/>
<dbReference type="EMBL" id="AZHX01000797">
    <property type="protein sequence ID" value="ETX06036.1"/>
    <property type="molecule type" value="Genomic_DNA"/>
</dbReference>
<accession>W4M7X7</accession>
<evidence type="ECO:0008006" key="3">
    <source>
        <dbReference type="Google" id="ProtNLM"/>
    </source>
</evidence>
<evidence type="ECO:0000313" key="2">
    <source>
        <dbReference type="Proteomes" id="UP000019140"/>
    </source>
</evidence>
<protein>
    <recommendedName>
        <fullName evidence="3">Hydrolase</fullName>
    </recommendedName>
</protein>
<dbReference type="InterPro" id="IPR036412">
    <property type="entry name" value="HAD-like_sf"/>
</dbReference>
<dbReference type="SUPFAM" id="SSF56784">
    <property type="entry name" value="HAD-like"/>
    <property type="match status" value="1"/>
</dbReference>
<dbReference type="InterPro" id="IPR023214">
    <property type="entry name" value="HAD_sf"/>
</dbReference>
<gene>
    <name evidence="1" type="ORF">ETSY2_19465</name>
</gene>
<organism evidence="1 2">
    <name type="scientific">Candidatus Entotheonella gemina</name>
    <dbReference type="NCBI Taxonomy" id="1429439"/>
    <lineage>
        <taxon>Bacteria</taxon>
        <taxon>Pseudomonadati</taxon>
        <taxon>Nitrospinota/Tectimicrobiota group</taxon>
        <taxon>Candidatus Tectimicrobiota</taxon>
        <taxon>Candidatus Entotheonellia</taxon>
        <taxon>Candidatus Entotheonellales</taxon>
        <taxon>Candidatus Entotheonellaceae</taxon>
        <taxon>Candidatus Entotheonella</taxon>
    </lineage>
</organism>
<sequence length="133" mass="15576">MSEQFRRGAIIVDLDGTICEHRYPDFGPPLAGAREALQRFKEAGYWIIIHSVRTSSVYRESEDYDPKVNSPESVSDYLERHNIPFDEIWMHDKALGIAYIDDRGVRAVGDRHQSNWKEIADSLIHEQFRPRMW</sequence>
<keyword evidence="2" id="KW-1185">Reference proteome</keyword>
<evidence type="ECO:0000313" key="1">
    <source>
        <dbReference type="EMBL" id="ETX06036.1"/>
    </source>
</evidence>
<comment type="caution">
    <text evidence="1">The sequence shown here is derived from an EMBL/GenBank/DDBJ whole genome shotgun (WGS) entry which is preliminary data.</text>
</comment>